<evidence type="ECO:0000313" key="17">
    <source>
        <dbReference type="EMBL" id="MFA9476903.1"/>
    </source>
</evidence>
<reference evidence="17 18" key="1">
    <citation type="submission" date="2024-08" db="EMBL/GenBank/DDBJ databases">
        <title>Whole-genome sequencing of halo(alkali)philic microorganisms from hypersaline lakes.</title>
        <authorList>
            <person name="Sorokin D.Y."/>
            <person name="Merkel A.Y."/>
            <person name="Messina E."/>
            <person name="Yakimov M."/>
        </authorList>
    </citation>
    <scope>NUCLEOTIDE SEQUENCE [LARGE SCALE GENOMIC DNA]</scope>
    <source>
        <strain evidence="17 18">AB-hyl4</strain>
    </source>
</reference>
<evidence type="ECO:0000256" key="12">
    <source>
        <dbReference type="ARBA" id="ARBA00023122"/>
    </source>
</evidence>
<keyword evidence="9 14" id="KW-0862">Zinc</keyword>
<evidence type="ECO:0000256" key="3">
    <source>
        <dbReference type="ARBA" id="ARBA00022475"/>
    </source>
</evidence>
<keyword evidence="8 14" id="KW-0378">Hydrolase</keyword>
<keyword evidence="3" id="KW-1003">Cell membrane</keyword>
<dbReference type="PANTHER" id="PTHR39188">
    <property type="entry name" value="MEMBRANE-ASSOCIATED ZINC METALLOPROTEASE M50B"/>
    <property type="match status" value="1"/>
</dbReference>
<dbReference type="InterPro" id="IPR016483">
    <property type="entry name" value="UCP006404_Pept_M50_CBS"/>
</dbReference>
<evidence type="ECO:0000256" key="9">
    <source>
        <dbReference type="ARBA" id="ARBA00022833"/>
    </source>
</evidence>
<feature type="domain" description="CBS" evidence="16">
    <location>
        <begin position="321"/>
        <end position="378"/>
    </location>
</feature>
<keyword evidence="11 14" id="KW-0482">Metalloprotease</keyword>
<evidence type="ECO:0000256" key="14">
    <source>
        <dbReference type="PIRNR" id="PIRNR006404"/>
    </source>
</evidence>
<comment type="subcellular location">
    <subcellularLocation>
        <location evidence="1">Cell membrane</location>
        <topology evidence="1">Multi-pass membrane protein</topology>
    </subcellularLocation>
</comment>
<name>A0ABV4U3M1_9BACT</name>
<feature type="domain" description="CBS" evidence="16">
    <location>
        <begin position="257"/>
        <end position="315"/>
    </location>
</feature>
<evidence type="ECO:0000256" key="5">
    <source>
        <dbReference type="ARBA" id="ARBA00022692"/>
    </source>
</evidence>
<dbReference type="Gene3D" id="3.10.580.10">
    <property type="entry name" value="CBS-domain"/>
    <property type="match status" value="2"/>
</dbReference>
<evidence type="ECO:0000256" key="10">
    <source>
        <dbReference type="ARBA" id="ARBA00022989"/>
    </source>
</evidence>
<gene>
    <name evidence="17" type="ORF">ACERK3_01220</name>
</gene>
<dbReference type="PIRSF" id="PIRSF006404">
    <property type="entry name" value="UCP006404_Pept_M50_CBS"/>
    <property type="match status" value="1"/>
</dbReference>
<evidence type="ECO:0000256" key="7">
    <source>
        <dbReference type="ARBA" id="ARBA00022737"/>
    </source>
</evidence>
<keyword evidence="7" id="KW-0677">Repeat</keyword>
<keyword evidence="5 14" id="KW-0812">Transmembrane</keyword>
<dbReference type="PROSITE" id="PS51371">
    <property type="entry name" value="CBS"/>
    <property type="match status" value="2"/>
</dbReference>
<dbReference type="Pfam" id="PF02163">
    <property type="entry name" value="Peptidase_M50"/>
    <property type="match status" value="2"/>
</dbReference>
<dbReference type="GO" id="GO:0008233">
    <property type="term" value="F:peptidase activity"/>
    <property type="evidence" value="ECO:0007669"/>
    <property type="project" value="UniProtKB-KW"/>
</dbReference>
<comment type="cofactor">
    <cofactor evidence="14">
        <name>Zn(2+)</name>
        <dbReference type="ChEBI" id="CHEBI:29105"/>
    </cofactor>
    <text evidence="14">Binds 1 zinc ion per subunit.</text>
</comment>
<feature type="transmembrane region" description="Helical" evidence="14">
    <location>
        <begin position="112"/>
        <end position="136"/>
    </location>
</feature>
<feature type="transmembrane region" description="Helical" evidence="14">
    <location>
        <begin position="52"/>
        <end position="71"/>
    </location>
</feature>
<evidence type="ECO:0000256" key="11">
    <source>
        <dbReference type="ARBA" id="ARBA00023049"/>
    </source>
</evidence>
<keyword evidence="10 14" id="KW-1133">Transmembrane helix</keyword>
<feature type="transmembrane region" description="Helical" evidence="14">
    <location>
        <begin position="83"/>
        <end position="100"/>
    </location>
</feature>
<evidence type="ECO:0000313" key="18">
    <source>
        <dbReference type="Proteomes" id="UP001575105"/>
    </source>
</evidence>
<dbReference type="SUPFAM" id="SSF54631">
    <property type="entry name" value="CBS-domain pair"/>
    <property type="match status" value="1"/>
</dbReference>
<keyword evidence="4 14" id="KW-0645">Protease</keyword>
<dbReference type="Pfam" id="PF00571">
    <property type="entry name" value="CBS"/>
    <property type="match status" value="2"/>
</dbReference>
<dbReference type="Proteomes" id="UP001575105">
    <property type="component" value="Unassembled WGS sequence"/>
</dbReference>
<comment type="caution">
    <text evidence="17">The sequence shown here is derived from an EMBL/GenBank/DDBJ whole genome shotgun (WGS) entry which is preliminary data.</text>
</comment>
<evidence type="ECO:0000256" key="2">
    <source>
        <dbReference type="ARBA" id="ARBA00007931"/>
    </source>
</evidence>
<evidence type="ECO:0000256" key="6">
    <source>
        <dbReference type="ARBA" id="ARBA00022723"/>
    </source>
</evidence>
<evidence type="ECO:0000256" key="13">
    <source>
        <dbReference type="ARBA" id="ARBA00023136"/>
    </source>
</evidence>
<dbReference type="InterPro" id="IPR046342">
    <property type="entry name" value="CBS_dom_sf"/>
</dbReference>
<dbReference type="InterPro" id="IPR008915">
    <property type="entry name" value="Peptidase_M50"/>
</dbReference>
<evidence type="ECO:0000256" key="4">
    <source>
        <dbReference type="ARBA" id="ARBA00022670"/>
    </source>
</evidence>
<evidence type="ECO:0000256" key="15">
    <source>
        <dbReference type="PROSITE-ProRule" id="PRU00703"/>
    </source>
</evidence>
<dbReference type="EMBL" id="JBGUBD010000001">
    <property type="protein sequence ID" value="MFA9476903.1"/>
    <property type="molecule type" value="Genomic_DNA"/>
</dbReference>
<evidence type="ECO:0000259" key="16">
    <source>
        <dbReference type="PROSITE" id="PS51371"/>
    </source>
</evidence>
<organism evidence="17 18">
    <name type="scientific">Natronomicrosphaera hydrolytica</name>
    <dbReference type="NCBI Taxonomy" id="3242702"/>
    <lineage>
        <taxon>Bacteria</taxon>
        <taxon>Pseudomonadati</taxon>
        <taxon>Planctomycetota</taxon>
        <taxon>Phycisphaerae</taxon>
        <taxon>Phycisphaerales</taxon>
        <taxon>Phycisphaeraceae</taxon>
        <taxon>Natronomicrosphaera</taxon>
    </lineage>
</organism>
<evidence type="ECO:0000256" key="8">
    <source>
        <dbReference type="ARBA" id="ARBA00022801"/>
    </source>
</evidence>
<dbReference type="RefSeq" id="WP_425343828.1">
    <property type="nucleotide sequence ID" value="NZ_JBGUBD010000001.1"/>
</dbReference>
<dbReference type="CDD" id="cd06164">
    <property type="entry name" value="S2P-M50_SpoIVFB_CBS"/>
    <property type="match status" value="1"/>
</dbReference>
<feature type="transmembrane region" description="Helical" evidence="14">
    <location>
        <begin position="148"/>
        <end position="168"/>
    </location>
</feature>
<keyword evidence="12 15" id="KW-0129">CBS domain</keyword>
<keyword evidence="13 14" id="KW-0472">Membrane</keyword>
<keyword evidence="18" id="KW-1185">Reference proteome</keyword>
<comment type="caution">
    <text evidence="14">Lacks conserved residue(s) required for the propagation of feature annotation.</text>
</comment>
<evidence type="ECO:0000256" key="1">
    <source>
        <dbReference type="ARBA" id="ARBA00004651"/>
    </source>
</evidence>
<comment type="similarity">
    <text evidence="2 14">Belongs to the peptidase M50B family.</text>
</comment>
<protein>
    <recommendedName>
        <fullName evidence="14">Zinc metalloprotease</fullName>
    </recommendedName>
</protein>
<dbReference type="PANTHER" id="PTHR39188:SF3">
    <property type="entry name" value="STAGE IV SPORULATION PROTEIN FB"/>
    <property type="match status" value="1"/>
</dbReference>
<proteinExistence type="inferred from homology"/>
<keyword evidence="6 14" id="KW-0479">Metal-binding</keyword>
<dbReference type="SMART" id="SM00116">
    <property type="entry name" value="CBS"/>
    <property type="match status" value="2"/>
</dbReference>
<accession>A0ABV4U3M1</accession>
<dbReference type="InterPro" id="IPR000644">
    <property type="entry name" value="CBS_dom"/>
</dbReference>
<dbReference type="GO" id="GO:0006508">
    <property type="term" value="P:proteolysis"/>
    <property type="evidence" value="ECO:0007669"/>
    <property type="project" value="UniProtKB-KW"/>
</dbReference>
<sequence>MFGPRFHILNLFGFPIYVDLSWFIIVVLITWSLAEGLFGAEQWYPELADEPTLRWAMGFAGAIGLFVSVVLHELGHAKVAEWFGVPMKGITLFIFGGVAEMTQEPPSAKAEFWVAIAGPIVSVAVGCTAAVLWGAGHFVGLGVPFTSVIGYLAIINIVLVVFNMIPAFPLDGGRVLRSIIWAWSGQLNKATRVTSQIGSGFGIALMILAVLRLIMGDILGAVWWFLIGMFLRAAAQMSYQRLLARRALEGETLERFMKQNPVTLNVDVPIDRVVDDFLYRYNYKMFPVVEDGDRVVGCITINQIKALPREKWEQTRVSDVYEPCDDTNTIQLDKDPLDALTAMSQTQRSRLIVLEGDRLVGIVSLKDLMDFLSMKIELEEVR</sequence>